<accession>A0ABR2ZKP4</accession>
<reference evidence="1 2" key="1">
    <citation type="submission" date="2024-05" db="EMBL/GenBank/DDBJ databases">
        <title>A draft genome resource for the thread blight pathogen Marasmius tenuissimus strain MS-2.</title>
        <authorList>
            <person name="Yulfo-Soto G.E."/>
            <person name="Baruah I.K."/>
            <person name="Amoako-Attah I."/>
            <person name="Bukari Y."/>
            <person name="Meinhardt L.W."/>
            <person name="Bailey B.A."/>
            <person name="Cohen S.P."/>
        </authorList>
    </citation>
    <scope>NUCLEOTIDE SEQUENCE [LARGE SCALE GENOMIC DNA]</scope>
    <source>
        <strain evidence="1 2">MS-2</strain>
    </source>
</reference>
<gene>
    <name evidence="1" type="ORF">AAF712_010983</name>
</gene>
<name>A0ABR2ZKP4_9AGAR</name>
<evidence type="ECO:0000313" key="1">
    <source>
        <dbReference type="EMBL" id="KAL0062141.1"/>
    </source>
</evidence>
<dbReference type="Proteomes" id="UP001437256">
    <property type="component" value="Unassembled WGS sequence"/>
</dbReference>
<dbReference type="EMBL" id="JBBXMP010000113">
    <property type="protein sequence ID" value="KAL0062141.1"/>
    <property type="molecule type" value="Genomic_DNA"/>
</dbReference>
<protein>
    <recommendedName>
        <fullName evidence="3">F-box domain-containing protein</fullName>
    </recommendedName>
</protein>
<keyword evidence="2" id="KW-1185">Reference proteome</keyword>
<sequence>MLCVDADIDMRSILDDSYQNDDYPSVTLDTTKSPWVLSQVSRRWRNLALSLPWLWSSFDINWHEGFNRQSDLSFIETRLSLQLERCCDQPLSVSWYHDSCDTAILQKICSKAIQWTHVTIRVRKASFESLLNFHGKFSNITSLHLRFEVGEPGEWEEQSLWQMKYGYLAGIFRNAKKLRRMTISGDYAVMPHIIPEIPWRQIEHFSAINIATNRRLTESFYGVLPLMQCLEICHLSVPWYSGEVLWNTFTTLPRLHSLVIELEEYLEGLGSLSGFLITPSLKAVTFEDRFPSSFEPLQHLIDRSSCHLEYLCFDTLYRPVHIEALVDFLRSYQASSVHVLEISWPVLASEGFLEAFHFSPTDTSRRVHLVPHLRTLHVVDEENSGRLQLADLDLGPRLVDALASRRKISNLSPGRVSRLETLTIRGNGNHILLDGPDTSVRFEGLCREGLSYTRMFCW</sequence>
<dbReference type="SUPFAM" id="SSF52047">
    <property type="entry name" value="RNI-like"/>
    <property type="match status" value="1"/>
</dbReference>
<proteinExistence type="predicted"/>
<organism evidence="1 2">
    <name type="scientific">Marasmius tenuissimus</name>
    <dbReference type="NCBI Taxonomy" id="585030"/>
    <lineage>
        <taxon>Eukaryota</taxon>
        <taxon>Fungi</taxon>
        <taxon>Dikarya</taxon>
        <taxon>Basidiomycota</taxon>
        <taxon>Agaricomycotina</taxon>
        <taxon>Agaricomycetes</taxon>
        <taxon>Agaricomycetidae</taxon>
        <taxon>Agaricales</taxon>
        <taxon>Marasmiineae</taxon>
        <taxon>Marasmiaceae</taxon>
        <taxon>Marasmius</taxon>
    </lineage>
</organism>
<evidence type="ECO:0008006" key="3">
    <source>
        <dbReference type="Google" id="ProtNLM"/>
    </source>
</evidence>
<evidence type="ECO:0000313" key="2">
    <source>
        <dbReference type="Proteomes" id="UP001437256"/>
    </source>
</evidence>
<comment type="caution">
    <text evidence="1">The sequence shown here is derived from an EMBL/GenBank/DDBJ whole genome shotgun (WGS) entry which is preliminary data.</text>
</comment>